<keyword evidence="3 8" id="KW-0812">Transmembrane</keyword>
<dbReference type="SUPFAM" id="SSF158442">
    <property type="entry name" value="DsbB-like"/>
    <property type="match status" value="1"/>
</dbReference>
<feature type="transmembrane region" description="Helical" evidence="8">
    <location>
        <begin position="140"/>
        <end position="157"/>
    </location>
</feature>
<dbReference type="InterPro" id="IPR050183">
    <property type="entry name" value="DsbB"/>
</dbReference>
<organism evidence="9 10">
    <name type="scientific">Pseudomonas fluorescens</name>
    <dbReference type="NCBI Taxonomy" id="294"/>
    <lineage>
        <taxon>Bacteria</taxon>
        <taxon>Pseudomonadati</taxon>
        <taxon>Pseudomonadota</taxon>
        <taxon>Gammaproteobacteria</taxon>
        <taxon>Pseudomonadales</taxon>
        <taxon>Pseudomonadaceae</taxon>
        <taxon>Pseudomonas</taxon>
    </lineage>
</organism>
<dbReference type="AlphaFoldDB" id="A0A0D0PJ97"/>
<evidence type="ECO:0000256" key="6">
    <source>
        <dbReference type="ARBA" id="ARBA00023136"/>
    </source>
</evidence>
<protein>
    <submittedName>
        <fullName evidence="9">Disulfide bond formation protein B</fullName>
    </submittedName>
</protein>
<evidence type="ECO:0000256" key="3">
    <source>
        <dbReference type="ARBA" id="ARBA00022692"/>
    </source>
</evidence>
<feature type="transmembrane region" description="Helical" evidence="8">
    <location>
        <begin position="40"/>
        <end position="60"/>
    </location>
</feature>
<keyword evidence="5 8" id="KW-1133">Transmembrane helix</keyword>
<evidence type="ECO:0000256" key="4">
    <source>
        <dbReference type="ARBA" id="ARBA00022982"/>
    </source>
</evidence>
<keyword evidence="4" id="KW-0249">Electron transport</keyword>
<evidence type="ECO:0000256" key="5">
    <source>
        <dbReference type="ARBA" id="ARBA00022989"/>
    </source>
</evidence>
<accession>A0A0D0PJ97</accession>
<keyword evidence="6 8" id="KW-0472">Membrane</keyword>
<dbReference type="PANTHER" id="PTHR36570:SF3">
    <property type="entry name" value="DISULFIDE BOND FORMATION PROTEIN B"/>
    <property type="match status" value="1"/>
</dbReference>
<sequence length="180" mass="19524">MFLACSRFLFLMASIAAALALGIASYLEYSVGLTPCSLCVLQRVCLLLLLVNSLVACVHGPGRSGSIVYGALGWVFASGGMTLAWHQVLMQSRSVQSVADCVTPMTGVQSWWCALRRVLDGVVDCANITWTLFDLSIPEWSLLFFLAVSVAMTYLLLRLAWSALARPLGGDTSQWARVLD</sequence>
<dbReference type="Proteomes" id="UP000032101">
    <property type="component" value="Unassembled WGS sequence"/>
</dbReference>
<evidence type="ECO:0000313" key="9">
    <source>
        <dbReference type="EMBL" id="KIQ58788.1"/>
    </source>
</evidence>
<evidence type="ECO:0000313" key="10">
    <source>
        <dbReference type="Proteomes" id="UP000032101"/>
    </source>
</evidence>
<proteinExistence type="predicted"/>
<dbReference type="Gene3D" id="1.20.1550.10">
    <property type="entry name" value="DsbB-like"/>
    <property type="match status" value="1"/>
</dbReference>
<dbReference type="InterPro" id="IPR023380">
    <property type="entry name" value="DsbB-like_sf"/>
</dbReference>
<comment type="subcellular location">
    <subcellularLocation>
        <location evidence="1">Cell membrane</location>
        <topology evidence="1">Multi-pass membrane protein</topology>
    </subcellularLocation>
</comment>
<feature type="transmembrane region" description="Helical" evidence="8">
    <location>
        <begin position="67"/>
        <end position="85"/>
    </location>
</feature>
<reference evidence="9 10" key="1">
    <citation type="submission" date="2015-01" db="EMBL/GenBank/DDBJ databases">
        <title>Draft Genome Sequence of the Biocontrol and Plant Growth-Promoting Rhizobacteria (PGPR) Pseudomonas fluorescens UM270.</title>
        <authorList>
            <person name="Hernandez-Salmeron J.E."/>
            <person name="Santoyo G."/>
            <person name="Moreno-Hagelsieb G."/>
            <person name="Hernandez-Leon R."/>
        </authorList>
    </citation>
    <scope>NUCLEOTIDE SEQUENCE [LARGE SCALE GENOMIC DNA]</scope>
    <source>
        <strain evidence="9 10">UM270</strain>
    </source>
</reference>
<comment type="caution">
    <text evidence="9">The sequence shown here is derived from an EMBL/GenBank/DDBJ whole genome shotgun (WGS) entry which is preliminary data.</text>
</comment>
<dbReference type="GO" id="GO:0006457">
    <property type="term" value="P:protein folding"/>
    <property type="evidence" value="ECO:0007669"/>
    <property type="project" value="InterPro"/>
</dbReference>
<keyword evidence="4" id="KW-0813">Transport</keyword>
<dbReference type="InterPro" id="IPR003752">
    <property type="entry name" value="DiS_bond_form_DsbB/BdbC"/>
</dbReference>
<dbReference type="RefSeq" id="WP_042730381.1">
    <property type="nucleotide sequence ID" value="NZ_JXNZ01000116.1"/>
</dbReference>
<dbReference type="PATRIC" id="fig|294.124.peg.2874"/>
<gene>
    <name evidence="9" type="ORF">RL74_13935</name>
</gene>
<name>A0A0D0PJ97_PSEFL</name>
<dbReference type="EMBL" id="JXNZ01000116">
    <property type="protein sequence ID" value="KIQ58788.1"/>
    <property type="molecule type" value="Genomic_DNA"/>
</dbReference>
<keyword evidence="7" id="KW-0676">Redox-active center</keyword>
<dbReference type="PANTHER" id="PTHR36570">
    <property type="entry name" value="DISULFIDE BOND FORMATION PROTEIN B"/>
    <property type="match status" value="1"/>
</dbReference>
<dbReference type="Pfam" id="PF02600">
    <property type="entry name" value="DsbB"/>
    <property type="match status" value="1"/>
</dbReference>
<keyword evidence="2" id="KW-1003">Cell membrane</keyword>
<evidence type="ECO:0000256" key="1">
    <source>
        <dbReference type="ARBA" id="ARBA00004651"/>
    </source>
</evidence>
<evidence type="ECO:0000256" key="7">
    <source>
        <dbReference type="ARBA" id="ARBA00023284"/>
    </source>
</evidence>
<dbReference type="OrthoDB" id="3711263at2"/>
<dbReference type="GO" id="GO:0015035">
    <property type="term" value="F:protein-disulfide reductase activity"/>
    <property type="evidence" value="ECO:0007669"/>
    <property type="project" value="InterPro"/>
</dbReference>
<dbReference type="GO" id="GO:0005886">
    <property type="term" value="C:plasma membrane"/>
    <property type="evidence" value="ECO:0007669"/>
    <property type="project" value="UniProtKB-SubCell"/>
</dbReference>
<evidence type="ECO:0000256" key="8">
    <source>
        <dbReference type="SAM" id="Phobius"/>
    </source>
</evidence>
<evidence type="ECO:0000256" key="2">
    <source>
        <dbReference type="ARBA" id="ARBA00022475"/>
    </source>
</evidence>